<dbReference type="AlphaFoldDB" id="A0A7X0PI36"/>
<name>A0A7X0PI36_9BURK</name>
<evidence type="ECO:0000313" key="3">
    <source>
        <dbReference type="Proteomes" id="UP000575083"/>
    </source>
</evidence>
<dbReference type="EMBL" id="JACHLK010000012">
    <property type="protein sequence ID" value="MBB6562360.1"/>
    <property type="molecule type" value="Genomic_DNA"/>
</dbReference>
<protein>
    <submittedName>
        <fullName evidence="2">Uncharacterized protein</fullName>
    </submittedName>
</protein>
<accession>A0A7X0PI36</accession>
<keyword evidence="3" id="KW-1185">Reference proteome</keyword>
<gene>
    <name evidence="2" type="ORF">HNP48_005070</name>
</gene>
<reference evidence="2 3" key="1">
    <citation type="submission" date="2020-08" db="EMBL/GenBank/DDBJ databases">
        <title>Functional genomics of gut bacteria from endangered species of beetles.</title>
        <authorList>
            <person name="Carlos-Shanley C."/>
        </authorList>
    </citation>
    <scope>NUCLEOTIDE SEQUENCE [LARGE SCALE GENOMIC DNA]</scope>
    <source>
        <strain evidence="2 3">S00198</strain>
    </source>
</reference>
<feature type="signal peptide" evidence="1">
    <location>
        <begin position="1"/>
        <end position="19"/>
    </location>
</feature>
<dbReference type="Proteomes" id="UP000575083">
    <property type="component" value="Unassembled WGS sequence"/>
</dbReference>
<dbReference type="RefSeq" id="WP_184862268.1">
    <property type="nucleotide sequence ID" value="NZ_JACHLK010000012.1"/>
</dbReference>
<evidence type="ECO:0000256" key="1">
    <source>
        <dbReference type="SAM" id="SignalP"/>
    </source>
</evidence>
<feature type="chain" id="PRO_5031064959" evidence="1">
    <location>
        <begin position="20"/>
        <end position="267"/>
    </location>
</feature>
<organism evidence="2 3">
    <name type="scientific">Acidovorax soli</name>
    <dbReference type="NCBI Taxonomy" id="592050"/>
    <lineage>
        <taxon>Bacteria</taxon>
        <taxon>Pseudomonadati</taxon>
        <taxon>Pseudomonadota</taxon>
        <taxon>Betaproteobacteria</taxon>
        <taxon>Burkholderiales</taxon>
        <taxon>Comamonadaceae</taxon>
        <taxon>Acidovorax</taxon>
    </lineage>
</organism>
<proteinExistence type="predicted"/>
<keyword evidence="1" id="KW-0732">Signal</keyword>
<evidence type="ECO:0000313" key="2">
    <source>
        <dbReference type="EMBL" id="MBB6562360.1"/>
    </source>
</evidence>
<comment type="caution">
    <text evidence="2">The sequence shown here is derived from an EMBL/GenBank/DDBJ whole genome shotgun (WGS) entry which is preliminary data.</text>
</comment>
<sequence length="267" mass="28685">MTKTSIAFACALISTLASAQDLAAYPQVFTGPQGLEVVLAPTTDGKTALMRVSGVNHAIDKVVFLGKQEQRGSGTEAYVTTLDGRDWGLVQKQANRYGGGERYVTYLPGRQGAVDLAFDEKKSKALNTAELKTAYARQQKDGVQEKLARFDRDKHLASAQADLSSTDTSASSACGSPVKTAVDWKSIDDDKLKKLSIASFCGEVASQMGSMCGSNAGFKAKAASLGQIQCQFGPEMKLRVEGQKLVFTTHQDAPNQGDFVQQFLRNQ</sequence>